<evidence type="ECO:0000313" key="2">
    <source>
        <dbReference type="EMBL" id="BDU16589.1"/>
    </source>
</evidence>
<gene>
    <name evidence="2" type="ORF">LA521A_17900</name>
</gene>
<dbReference type="Proteomes" id="UP001317822">
    <property type="component" value="Chromosome"/>
</dbReference>
<feature type="signal peptide" evidence="1">
    <location>
        <begin position="1"/>
        <end position="21"/>
    </location>
</feature>
<evidence type="ECO:0000256" key="1">
    <source>
        <dbReference type="SAM" id="SignalP"/>
    </source>
</evidence>
<sequence>MRQQIVWCALVAVLVSPSLGAAQPDKGLAAGKAVPYIFQVWDQFVISNAAATVCEPADASSRKSHAANFALVSAHVRARIKAASPRKSDDEINRFLGGREAALARVSTQAAKQKGCNDPEIQQLVRRYQTQLRWRPTGT</sequence>
<organism evidence="2 3">
    <name type="scientific">Lysobacter auxotrophicus</name>
    <dbReference type="NCBI Taxonomy" id="2992573"/>
    <lineage>
        <taxon>Bacteria</taxon>
        <taxon>Pseudomonadati</taxon>
        <taxon>Pseudomonadota</taxon>
        <taxon>Gammaproteobacteria</taxon>
        <taxon>Lysobacterales</taxon>
        <taxon>Lysobacteraceae</taxon>
        <taxon>Lysobacter</taxon>
    </lineage>
</organism>
<dbReference type="RefSeq" id="WP_281781965.1">
    <property type="nucleotide sequence ID" value="NZ_AP027041.1"/>
</dbReference>
<dbReference type="EMBL" id="AP027041">
    <property type="protein sequence ID" value="BDU16589.1"/>
    <property type="molecule type" value="Genomic_DNA"/>
</dbReference>
<keyword evidence="3" id="KW-1185">Reference proteome</keyword>
<name>A0ABN6UK16_9GAMM</name>
<protein>
    <submittedName>
        <fullName evidence="2">Uncharacterized protein</fullName>
    </submittedName>
</protein>
<proteinExistence type="predicted"/>
<feature type="chain" id="PRO_5046451475" evidence="1">
    <location>
        <begin position="22"/>
        <end position="139"/>
    </location>
</feature>
<accession>A0ABN6UK16</accession>
<evidence type="ECO:0000313" key="3">
    <source>
        <dbReference type="Proteomes" id="UP001317822"/>
    </source>
</evidence>
<reference evidence="2 3" key="1">
    <citation type="journal article" date="2023" name="Int. J. Syst. Evol. Microbiol.">
        <title>Physiological and genomic analyses of cobalamin (vitamin B12)-auxotrophy of Lysobacter auxotrophicus sp. nov., a methionine-auxotrophic chitinolytic bacterium isolated from chitin-treated soil.</title>
        <authorList>
            <person name="Saito A."/>
            <person name="Dohra H."/>
            <person name="Hamada M."/>
            <person name="Moriuchi R."/>
            <person name="Kotsuchibashi Y."/>
            <person name="Mori K."/>
        </authorList>
    </citation>
    <scope>NUCLEOTIDE SEQUENCE [LARGE SCALE GENOMIC DNA]</scope>
    <source>
        <strain evidence="2 3">5-21a</strain>
    </source>
</reference>
<keyword evidence="1" id="KW-0732">Signal</keyword>